<feature type="domain" description="Bacterial Ig-like" evidence="5">
    <location>
        <begin position="3209"/>
        <end position="3305"/>
    </location>
</feature>
<sequence>MKFIERFSRKRASKPVVGGGAQPPLLMALEPRIMFDASVGVVAQDAAATTEAATTPAKDSTVANDQQAATPPSEQGNQRNEVVFVDGQVADVAGLLQGLAGNAEVVILDPAKDGLQQMADYLNGREGLDAIHLLSHGADGSVQMGNVWLASNNLAEHRAALQSIGSALKADGDLLLYGCNVGETAKGQAFIDELSAITGADVAASADDTGAVDLGGNWSLERTSGLIESTALGAQLGGYQGLLAASFTGGANPTAPVLASGNLPKMVIGDFNGDGRDDILYQVGSAGSAWKFAAGNTDGSFTVVDQAQSPFAGVVLLDAATNGTNYYTADFDNDGDVDVLGVSNTTGPAYLYRNNNGVFTRETASGFNGTQFGVRLVVGDFNGDGAADILYQPGTVDSGNPWRYAQNNGNGTFTDMVQAASPFASFSLSPYSTFNYRVVDFEGDGDLDILYVANNSSPILYRNTGGVFTQVATNAPAATFGGRSIWGDFDGDGDADLFWQVGANGTDWNYATNNGDGTFSTVARSASPFAGLTMVDFGFTNFRTGDFDGDGDSDLIGSAAGVSASVYFQSGSAPRLISASPADDALNVSPGANITLTFNESVTKGSGNIYIVRTSDNTIVQTIDVTSASIIGSGNTWIIDPSDLAQGTAYAVRIDPKTFVNADGKVYLGISRNTTLNFVTATSAAPVIANLNGDTVTYVEKSSGVLLDQSGNAVVTDADSAQFGGGNVRVALTSGGVDNQDVLSMFSTGTAAGQISTSANSVLYSGVIIGTFTGGTSGNPLVVALNANASPAAVSALLQSLVYSNSNTTDPSSGARTVSVTVTDETGTTSTAASVTVNVLAVDDAPVVTGAGSNPTFVEHGAAVTVFSGIAIDTVEPGQSIIGLQVTVAGVADGASEKLIIDGTAVALVSGTAFTSNNGLIVLVSGTGTVTLDILGNNYSAATAQSIINSIAYHNESSAPSGAARVVTLTQVRDSGGATNGGNNTSTPNIASVITLQAVNDAPTLSGGPYVIAPSPEDTSSTAVGVASILASAASNDVDTGGAALGIAITATTGRGTWQYSTDGMAWTDFGSVSGSSALLLSASSQVRYIPDGANGENVDFTYRAWDNTIGGASANGMRSTADTTSNGGASAFSTGTAQATLVVTSVNDAPVLTSVNPTLTGLTDTATSNTGDPVSSLLGGVTDVDNGALQGIAVTGMTSTYGRWQYSTNAGASWNDIGSASDTAALLLRPVDRVRFVPDGVHGETATIAYRAWDQTEAQGLQGLHTNISSLGGSGAFSSATDTASVLVTAVNDAPVLTGSGGTVNWTEGNNVTSTPVAIDSGIVITDPDGPGISSATVSLGGSYILGEDTLGFTANPATMGDITGSFDAMTGVLTLTSAGAATQAQFQEALRSVTYSNSSDTPTLSTRTALITVNDGGLDSNVVTRSITLTAVNDAPLISAPSNVTVTEDSASPITGITLNDVDSSSGTLTLTVASGALSATSGSGVTVAGSGSALTLSGSLAAINNFIAAGSLKYTTALNANTSVTLGLSVDTASVGTDTRSLTLDVAPVNDSPTISGPVSINVTEDVPKSLAGVTFGDVDAGTGSVRVVFSVASGNGTFTATSSSGVTVSANGSNAITLEGTVADINTLVSNGRLTFLGAPNATGVKTMSISINDNGNTGSGGALQVNANIALVIAAVNDAPVNNLPVAQTVQQDGALVFNNANGNLISITDVDIGGNVMQLALTASNGLMTLGSLAGLTFSLGDGASDSAMTFSGTLAAINAALNGLTFTPQPGFNGVGSITFESNDQGYSGSGGIKSDVDTLSITIAPANPAVTSVAAGFGDGTYKVGDQIDILVNFDSAVVVDQSGGSPTLLLETGAIDRQAAYIGGSGSNQLVFRYTVQAGDVSADLDYASTAALALNGSTLQGTSGHVAILTLPAVGGADSLAGQQAIIVDGVAPSITNVVLPADATYRLGDALRFTVNFSEAVVVNTAGGTPRIQVTLDTGGIAYADYLAGSGTSALEFALVVAAGQLDANGITVAGGIELNGGSLTDLAGNASDTAFTAGNSSGVLVDGVVPGVASVLVPASGSYKAGDVLSFTVNTSEVVFVGGSPRLALEVGGVAQYATLVAGNGSSSLVFQYTVQAGDTDANGISITSLDSAGGSITDAAGNAMQLALNNVGSTAGVWIDTQAPAVVAMLRSTPSPTGGEVVQFAVTFSEEVSGVDLADFALVLTGSANGTITDIYNLNNASYIVTVSGVTGAGTLGLGMNAAGTGIVDGAGNAISGGFVGEAYTVDRVAPAVISVDVPVDGSYVAGQNLDFTVNLGEATVVDTAGGTPRIEVTLDNGEVAYATYVSGSGSTALVFRLSVVTGQVDSDGITLGNAIQLNGGTLRDAIGNNADLALNNVGDTSGVQVDAVVPVVDSVGLPQDGSYKAGDVLTFTVNASESVVVDTTGGTPRVALTVGGVTRYASYVSGAGNGALVFKYTVQAGDNDADGIAVAGSIDLNGGSIKDPAGNDLALSLGAVGSTAGVLVDSVVPGVTSIVRADATPTNGSSISYTVTFSEDVSGVDASDFTVSYDGTAGGSLASVTQVDGRTYTVVIDNLTGEGDVTLALNGNGTGIVDAAGNAVGAGLTGETYSVDRTSPSVTSVSVPANGSYVAGQNLDFTVNLSEATLVDTSAGTPRLEVTLDNGEVAYATYVSGSGSTALVFRLSVVTGQVDSDGITLGNAIQLNGGTLRDAVGNDTTLVLNNVGDTSGVQVDAVMPVVNSVGLPQDGSYKVGDVLSFTVNASEGVVVDTTVGTPRLVLDISGASRYANLVSSNGSTLVFEYTVQSGDNDADGIALAGSIDLNGGSIKDPAGNDLALSLGAVGSTAGVLVDSVVPGVTSIVRVDATPTNGSSISYTVTFSEDVSGVDASDFTVSYGGTAAGSLASVTQVDGRTYTVVIDSLTGEGDITLALNGSGTGIVDAAGNAVGAGLTGETYSVDRTSPSVTSVSVPANGSYVAGQNLDFTVNLSEATVVDTAGGTPRIEVTLDNGEVAYATYVSGSGSTALVFRLSVVTGQVDSDGITLGNAIQLNGGTLRDAVGNDTTLVLNNVGDTSGVQVDAVVPVVESVGLPQDGSYKVGDVLTFTVNASEGVVVDTTGGTPRLVLDISGASRYATLVSSNGSTLVFEYTVQSGDNDADGIAVAGSIDLNGGTIKDPAGNDLALSLGAVGSTAGVLVDSVVPGVTSIVRADATPTNGSSISYTVTFSEDVSGVDASDFTVSYGGTAAGSLASVTQVDGRTYTVVIDNLTGEGDITLALNGSGTGIADAAGNAVGAGLTGETYSVDRTSPSVTSVSVPASGSYVAGQNLDFTVNLGEATLVDTRNGTPRIKVTLDNGEIAYATYLSGSGSTALVFRLTIASGQQDSDGITLGSAIELNGGTLRDALGNNADPALNGIADSSGVQVDAIVPVIDRVSLPANGNYKAGDVLTFTVSTSEPVLVDTSSGTPRLALVLGGMTRYAQYVSGSGSAQLVFAYTIEPGNNASGGVALGASMDLNGATLGDAAGNALNLALGNPGTGSGIIIDTTAPQVSDIVRVDTTPTNAGTLRYTVTFDESVSGVDSADFTLAFTGSASGRIAGVQQVDGRTYIVTVDSLAGAGNVRLDLNPSSTGIEDASGNPVRGGLAGSVYSVDRVAPSVTHVAVPASGTYVAGQYLDFIVSTDEAVLVDTGDGAPRLAITLDDGRVAYADYLAGSGSNSLVFRLNVTSGMAGNNSLSVGTAIDLNGGSIRDARGNQAQATLNNVDDTRGILVDARAPRASSIVVDGPVLPTDRSISFTLTFDEAVSGVDASDFSVLGTSSASGDVQTVQRIDATTYRIVVGNLRGQGALALSLNALGSGIQDSAGNTLATSLVSPAQSTQAQDVGDLQYRLNPPQLVDVPQAVQLQPQVPGIPANAGVSPLLPASLFEVRSVGGDLQPLGTIFLANGGSAPSFIAQVFGSSDSSAGQGGFAGFGNGGNSVFGSSTLAAIFKHDVPGVSALNVFNGTQWRPAELEQGLRGVFGAPSFSQQLQQLNESELRQVRDLAQALAQPAQIGRQA</sequence>
<reference evidence="6 7" key="1">
    <citation type="submission" date="2020-07" db="EMBL/GenBank/DDBJ databases">
        <title>Diversity of carbapenemase encoding genes among Pseudomonas putida group clinical isolates in a tertiary Brazilian hospital.</title>
        <authorList>
            <person name="Alberto-Lei F."/>
            <person name="Nodari C.S."/>
            <person name="Streling A.P."/>
            <person name="Paulino J.T."/>
            <person name="Bessa-Neto F.O."/>
            <person name="Cayo R."/>
            <person name="Gales A.C."/>
        </authorList>
    </citation>
    <scope>NUCLEOTIDE SEQUENCE [LARGE SCALE GENOMIC DNA]</scope>
    <source>
        <strain evidence="6 7">12815</strain>
    </source>
</reference>
<dbReference type="InterPro" id="IPR044048">
    <property type="entry name" value="Big_12"/>
</dbReference>
<dbReference type="Proteomes" id="UP000545074">
    <property type="component" value="Unassembled WGS sequence"/>
</dbReference>
<dbReference type="InterPro" id="IPR025592">
    <property type="entry name" value="DUF4347"/>
</dbReference>
<dbReference type="Gene3D" id="2.40.128.340">
    <property type="match status" value="1"/>
</dbReference>
<keyword evidence="1" id="KW-0732">Signal</keyword>
<dbReference type="Pfam" id="PF13517">
    <property type="entry name" value="FG-GAP_3"/>
    <property type="match status" value="2"/>
</dbReference>
<dbReference type="Pfam" id="PF13205">
    <property type="entry name" value="Big_5"/>
    <property type="match status" value="1"/>
</dbReference>
<evidence type="ECO:0000256" key="1">
    <source>
        <dbReference type="ARBA" id="ARBA00022729"/>
    </source>
</evidence>
<dbReference type="InterPro" id="IPR028994">
    <property type="entry name" value="Integrin_alpha_N"/>
</dbReference>
<feature type="compositionally biased region" description="Polar residues" evidence="2">
    <location>
        <begin position="61"/>
        <end position="79"/>
    </location>
</feature>
<dbReference type="EMBL" id="JACGCX010000013">
    <property type="protein sequence ID" value="MBA6099119.1"/>
    <property type="molecule type" value="Genomic_DNA"/>
</dbReference>
<evidence type="ECO:0000313" key="7">
    <source>
        <dbReference type="Proteomes" id="UP000545074"/>
    </source>
</evidence>
<accession>A0A7W2QAC6</accession>
<dbReference type="InterPro" id="IPR013517">
    <property type="entry name" value="FG-GAP"/>
</dbReference>
<feature type="domain" description="Bacterial Ig-like" evidence="5">
    <location>
        <begin position="2864"/>
        <end position="2960"/>
    </location>
</feature>
<feature type="domain" description="DUF4347" evidence="4">
    <location>
        <begin position="82"/>
        <end position="242"/>
    </location>
</feature>
<proteinExistence type="predicted"/>
<evidence type="ECO:0000313" key="6">
    <source>
        <dbReference type="EMBL" id="MBA6099119.1"/>
    </source>
</evidence>
<feature type="domain" description="Bacterial Ig-like" evidence="5">
    <location>
        <begin position="2519"/>
        <end position="2615"/>
    </location>
</feature>
<gene>
    <name evidence="6" type="ORF">H4C80_18630</name>
</gene>
<evidence type="ECO:0000259" key="5">
    <source>
        <dbReference type="Pfam" id="PF19078"/>
    </source>
</evidence>
<name>A0A7W2QAC6_9PSED</name>
<dbReference type="Gene3D" id="2.60.40.1220">
    <property type="match status" value="4"/>
</dbReference>
<organism evidence="6 7">
    <name type="scientific">Pseudomonas juntendi</name>
    <dbReference type="NCBI Taxonomy" id="2666183"/>
    <lineage>
        <taxon>Bacteria</taxon>
        <taxon>Pseudomonadati</taxon>
        <taxon>Pseudomonadota</taxon>
        <taxon>Gammaproteobacteria</taxon>
        <taxon>Pseudomonadales</taxon>
        <taxon>Pseudomonadaceae</taxon>
        <taxon>Pseudomonas</taxon>
    </lineage>
</organism>
<dbReference type="InterPro" id="IPR014755">
    <property type="entry name" value="Cu-Rt/internalin_Ig-like"/>
</dbReference>
<feature type="domain" description="SbsA Ig-like" evidence="3">
    <location>
        <begin position="572"/>
        <end position="679"/>
    </location>
</feature>
<feature type="region of interest" description="Disordered" evidence="2">
    <location>
        <begin position="51"/>
        <end position="79"/>
    </location>
</feature>
<dbReference type="Pfam" id="PF14252">
    <property type="entry name" value="DUF4347"/>
    <property type="match status" value="1"/>
</dbReference>
<dbReference type="RefSeq" id="WP_182390045.1">
    <property type="nucleotide sequence ID" value="NZ_JACGCX010000013.1"/>
</dbReference>
<evidence type="ECO:0000259" key="3">
    <source>
        <dbReference type="Pfam" id="PF13205"/>
    </source>
</evidence>
<dbReference type="Pfam" id="PF19078">
    <property type="entry name" value="Big_12"/>
    <property type="match status" value="3"/>
</dbReference>
<dbReference type="SUPFAM" id="SSF69318">
    <property type="entry name" value="Integrin alpha N-terminal domain"/>
    <property type="match status" value="1"/>
</dbReference>
<evidence type="ECO:0000259" key="4">
    <source>
        <dbReference type="Pfam" id="PF14252"/>
    </source>
</evidence>
<comment type="caution">
    <text evidence="6">The sequence shown here is derived from an EMBL/GenBank/DDBJ whole genome shotgun (WGS) entry which is preliminary data.</text>
</comment>
<evidence type="ECO:0000256" key="2">
    <source>
        <dbReference type="SAM" id="MobiDB-lite"/>
    </source>
</evidence>
<protein>
    <submittedName>
        <fullName evidence="6">DUF4347 domain-containing protein</fullName>
    </submittedName>
</protein>
<dbReference type="InterPro" id="IPR032812">
    <property type="entry name" value="SbsA_Ig"/>
</dbReference>